<keyword evidence="1" id="KW-0732">Signal</keyword>
<name>A0A3M0GCF9_9FLAO</name>
<dbReference type="Proteomes" id="UP000281985">
    <property type="component" value="Unassembled WGS sequence"/>
</dbReference>
<evidence type="ECO:0000256" key="1">
    <source>
        <dbReference type="SAM" id="SignalP"/>
    </source>
</evidence>
<evidence type="ECO:0000313" key="3">
    <source>
        <dbReference type="Proteomes" id="UP000281985"/>
    </source>
</evidence>
<protein>
    <recommendedName>
        <fullName evidence="4">Secreted protein</fullName>
    </recommendedName>
</protein>
<feature type="chain" id="PRO_5018281888" description="Secreted protein" evidence="1">
    <location>
        <begin position="22"/>
        <end position="69"/>
    </location>
</feature>
<dbReference type="PROSITE" id="PS51257">
    <property type="entry name" value="PROKAR_LIPOPROTEIN"/>
    <property type="match status" value="1"/>
</dbReference>
<dbReference type="RefSeq" id="WP_121916455.1">
    <property type="nucleotide sequence ID" value="NZ_REFV01000003.1"/>
</dbReference>
<accession>A0A3M0GCF9</accession>
<evidence type="ECO:0000313" key="2">
    <source>
        <dbReference type="EMBL" id="RMB62821.1"/>
    </source>
</evidence>
<organism evidence="2 3">
    <name type="scientific">Dokdonia sinensis</name>
    <dbReference type="NCBI Taxonomy" id="2479847"/>
    <lineage>
        <taxon>Bacteria</taxon>
        <taxon>Pseudomonadati</taxon>
        <taxon>Bacteroidota</taxon>
        <taxon>Flavobacteriia</taxon>
        <taxon>Flavobacteriales</taxon>
        <taxon>Flavobacteriaceae</taxon>
        <taxon>Dokdonia</taxon>
    </lineage>
</organism>
<sequence>MKRIFATLAIITLLGSSFTMTSCRENKTTTIEVDSSDDIEDAIDDAGDAIEEGVDEIEENTGTGGTDDN</sequence>
<dbReference type="AlphaFoldDB" id="A0A3M0GCF9"/>
<comment type="caution">
    <text evidence="2">The sequence shown here is derived from an EMBL/GenBank/DDBJ whole genome shotgun (WGS) entry which is preliminary data.</text>
</comment>
<keyword evidence="3" id="KW-1185">Reference proteome</keyword>
<dbReference type="OrthoDB" id="1453889at2"/>
<gene>
    <name evidence="2" type="ORF">EAX61_04370</name>
</gene>
<reference evidence="2 3" key="1">
    <citation type="submission" date="2018-10" db="EMBL/GenBank/DDBJ databases">
        <title>Dokdonia luteus sp. nov., isolated from sea water.</title>
        <authorList>
            <person name="Zhou L.Y."/>
            <person name="Du Z.J."/>
        </authorList>
    </citation>
    <scope>NUCLEOTIDE SEQUENCE [LARGE SCALE GENOMIC DNA]</scope>
    <source>
        <strain evidence="2 3">SH27</strain>
    </source>
</reference>
<evidence type="ECO:0008006" key="4">
    <source>
        <dbReference type="Google" id="ProtNLM"/>
    </source>
</evidence>
<dbReference type="EMBL" id="REFV01000003">
    <property type="protein sequence ID" value="RMB62821.1"/>
    <property type="molecule type" value="Genomic_DNA"/>
</dbReference>
<feature type="signal peptide" evidence="1">
    <location>
        <begin position="1"/>
        <end position="21"/>
    </location>
</feature>
<proteinExistence type="predicted"/>